<feature type="region of interest" description="Disordered" evidence="2">
    <location>
        <begin position="147"/>
        <end position="193"/>
    </location>
</feature>
<dbReference type="EMBL" id="JAAPAO010000258">
    <property type="protein sequence ID" value="KAF4665507.1"/>
    <property type="molecule type" value="Genomic_DNA"/>
</dbReference>
<dbReference type="AlphaFoldDB" id="A0A7J6M200"/>
<feature type="compositionally biased region" description="Basic and acidic residues" evidence="2">
    <location>
        <begin position="49"/>
        <end position="61"/>
    </location>
</feature>
<sequence>MADSLDSLLKGSGQKAVVSADAAKAALEENKRLEEGYISLDRVAILDGGHRSKVRESKEAESNSAPSSAPAKKGNDEARINTAPGPLPSIQGLLGGPEEERSEPVPNSSSQPSNNKENIINSAANKPLISTSSGLLNKRLAISGTLHTPLNATGRSPLDASPIDRVANPDGVSGTAFGGHPIVGDSHKKSEDKLDERSMQDKLLKVNLGYHELERNARRVQETLENKLFDLQRAKTIDEARFKDEVERFNWKIEQARQEVENDRDRYEERIRRLEEQRALDKQHAEEEIRRAVLDEGRRHELAMERAVFQHRREIEVLKSDHEREIHILKRKQEAEMASLKAASGEREKLSELTAQMAANMAQWEDVASAVKGTTAITEQMKSDQLSARENFVRSLEASMREQQRQIELERSKLSELTREIEEEQKSAIITREAAVEAAARDLNERKLALESQQKAAELDMEDQERKLRAEWEKLRCVQKSVDLSLAATQRRAAEAEVAVARHCDRAAAESEVLERKRLQIAEESAELEKRVKLLREQEAHVRADMDSMVELASRVNSRAEQVAEAYAAAEQVRSEAHRSHADLNGREEELVQGAKELEESKKELEEQRLKLMEAEVAISALKLEAADHGAPFQAPVDIRFGLGASDSYSLTTVTNPPLTAPSPSTNLFSSGSAGFGRGLRVRRSTDDGKWKKLREEAMQVDEYISKNQQGVTAVRMMSSTQIFPSGMFQHTPVLATYPPAHGLRSIVKQQEPPKHEIVSSPGNSSSHHTFVPLQGTPPQTAFSRPGHFETLLSPLPGTGVSGQVQQVAAPSMLLDPLSLASSDQESGSRGVTRPMAIPPLNVAAEPLEVKTWDWAPLDQGPWLHPR</sequence>
<dbReference type="Proteomes" id="UP000591131">
    <property type="component" value="Unassembled WGS sequence"/>
</dbReference>
<organism evidence="3 4">
    <name type="scientific">Perkinsus chesapeaki</name>
    <name type="common">Clam parasite</name>
    <name type="synonym">Perkinsus andrewsi</name>
    <dbReference type="NCBI Taxonomy" id="330153"/>
    <lineage>
        <taxon>Eukaryota</taxon>
        <taxon>Sar</taxon>
        <taxon>Alveolata</taxon>
        <taxon>Perkinsozoa</taxon>
        <taxon>Perkinsea</taxon>
        <taxon>Perkinsida</taxon>
        <taxon>Perkinsidae</taxon>
        <taxon>Perkinsus</taxon>
    </lineage>
</organism>
<proteinExistence type="predicted"/>
<evidence type="ECO:0000313" key="3">
    <source>
        <dbReference type="EMBL" id="KAF4665507.1"/>
    </source>
</evidence>
<feature type="coiled-coil region" evidence="1">
    <location>
        <begin position="393"/>
        <end position="467"/>
    </location>
</feature>
<feature type="compositionally biased region" description="Low complexity" evidence="2">
    <location>
        <begin position="104"/>
        <end position="115"/>
    </location>
</feature>
<gene>
    <name evidence="3" type="ORF">FOL47_004543</name>
</gene>
<dbReference type="OrthoDB" id="446394at2759"/>
<feature type="region of interest" description="Disordered" evidence="2">
    <location>
        <begin position="49"/>
        <end position="118"/>
    </location>
</feature>
<comment type="caution">
    <text evidence="3">The sequence shown here is derived from an EMBL/GenBank/DDBJ whole genome shotgun (WGS) entry which is preliminary data.</text>
</comment>
<feature type="compositionally biased region" description="Low complexity" evidence="2">
    <location>
        <begin position="62"/>
        <end position="72"/>
    </location>
</feature>
<feature type="coiled-coil region" evidence="1">
    <location>
        <begin position="239"/>
        <end position="284"/>
    </location>
</feature>
<feature type="coiled-coil region" evidence="1">
    <location>
        <begin position="588"/>
        <end position="625"/>
    </location>
</feature>
<protein>
    <submittedName>
        <fullName evidence="3">Uncharacterized protein</fullName>
    </submittedName>
</protein>
<feature type="coiled-coil region" evidence="1">
    <location>
        <begin position="511"/>
        <end position="538"/>
    </location>
</feature>
<evidence type="ECO:0000256" key="2">
    <source>
        <dbReference type="SAM" id="MobiDB-lite"/>
    </source>
</evidence>
<keyword evidence="1" id="KW-0175">Coiled coil</keyword>
<feature type="non-terminal residue" evidence="3">
    <location>
        <position position="867"/>
    </location>
</feature>
<name>A0A7J6M200_PERCH</name>
<accession>A0A7J6M200</accession>
<reference evidence="3 4" key="1">
    <citation type="submission" date="2020-04" db="EMBL/GenBank/DDBJ databases">
        <title>Perkinsus chesapeaki whole genome sequence.</title>
        <authorList>
            <person name="Bogema D.R."/>
        </authorList>
    </citation>
    <scope>NUCLEOTIDE SEQUENCE [LARGE SCALE GENOMIC DNA]</scope>
    <source>
        <strain evidence="3">ATCC PRA-425</strain>
    </source>
</reference>
<keyword evidence="4" id="KW-1185">Reference proteome</keyword>
<evidence type="ECO:0000256" key="1">
    <source>
        <dbReference type="SAM" id="Coils"/>
    </source>
</evidence>
<evidence type="ECO:0000313" key="4">
    <source>
        <dbReference type="Proteomes" id="UP000591131"/>
    </source>
</evidence>